<evidence type="ECO:0000313" key="1">
    <source>
        <dbReference type="EMBL" id="KAK9234017.1"/>
    </source>
</evidence>
<evidence type="ECO:0000313" key="2">
    <source>
        <dbReference type="Proteomes" id="UP001433508"/>
    </source>
</evidence>
<keyword evidence="2" id="KW-1185">Reference proteome</keyword>
<protein>
    <submittedName>
        <fullName evidence="1">Uncharacterized protein</fullName>
    </submittedName>
</protein>
<comment type="caution">
    <text evidence="1">The sequence shown here is derived from an EMBL/GenBank/DDBJ whole genome shotgun (WGS) entry which is preliminary data.</text>
</comment>
<name>A0ACC3SQX1_LIPKO</name>
<gene>
    <name evidence="1" type="ORF">V1525DRAFT_367610</name>
</gene>
<sequence length="403" mass="46318">MLALRFRHFLKYGSNNLWNASVLLADLWRLPVQPSQAVLKPMTWTSQTSRKRLKLSNSSEFTGVPSELFSTGGMPAIMPTDTPSNDKDYDKALYLLTQNPPEQRLDIPMPYSQYLQLEERWSKFNAENNIPEEKRYPSLSYNALVQIATVVTTQSALHDRTAAALREIIKTNLFEYLSVHKPSERRRIKDNASTTMRELRTSKDADQSWIYDGPDREPRLQVAIECGYSENYKDLCRDKNSWIRHLGAKVVILICLKEAPRFKNPGPGYENISDPVAEVKKMRQHAVVAMKHNLEQGIFGPIEYRSHMWVGKLDELFVEVWRADEEQPVRKWLIRDGLVNRLPKTIGLKISDFFPEDVWSAIKIPDSSVPFRGGGDLLDSLRGSMHSTASNRFVDFLDSLDMR</sequence>
<dbReference type="EMBL" id="MU971531">
    <property type="protein sequence ID" value="KAK9234017.1"/>
    <property type="molecule type" value="Genomic_DNA"/>
</dbReference>
<organism evidence="1 2">
    <name type="scientific">Lipomyces kononenkoae</name>
    <name type="common">Yeast</name>
    <dbReference type="NCBI Taxonomy" id="34357"/>
    <lineage>
        <taxon>Eukaryota</taxon>
        <taxon>Fungi</taxon>
        <taxon>Dikarya</taxon>
        <taxon>Ascomycota</taxon>
        <taxon>Saccharomycotina</taxon>
        <taxon>Lipomycetes</taxon>
        <taxon>Lipomycetales</taxon>
        <taxon>Lipomycetaceae</taxon>
        <taxon>Lipomyces</taxon>
    </lineage>
</organism>
<proteinExistence type="predicted"/>
<accession>A0ACC3SQX1</accession>
<reference evidence="2" key="1">
    <citation type="journal article" date="2024" name="Front. Bioeng. Biotechnol.">
        <title>Genome-scale model development and genomic sequencing of the oleaginous clade Lipomyces.</title>
        <authorList>
            <person name="Czajka J.J."/>
            <person name="Han Y."/>
            <person name="Kim J."/>
            <person name="Mondo S.J."/>
            <person name="Hofstad B.A."/>
            <person name="Robles A."/>
            <person name="Haridas S."/>
            <person name="Riley R."/>
            <person name="LaButti K."/>
            <person name="Pangilinan J."/>
            <person name="Andreopoulos W."/>
            <person name="Lipzen A."/>
            <person name="Yan J."/>
            <person name="Wang M."/>
            <person name="Ng V."/>
            <person name="Grigoriev I.V."/>
            <person name="Spatafora J.W."/>
            <person name="Magnuson J.K."/>
            <person name="Baker S.E."/>
            <person name="Pomraning K.R."/>
        </authorList>
    </citation>
    <scope>NUCLEOTIDE SEQUENCE [LARGE SCALE GENOMIC DNA]</scope>
    <source>
        <strain evidence="2">CBS 7786</strain>
    </source>
</reference>
<dbReference type="Proteomes" id="UP001433508">
    <property type="component" value="Unassembled WGS sequence"/>
</dbReference>